<dbReference type="Proteomes" id="UP001151081">
    <property type="component" value="Unassembled WGS sequence"/>
</dbReference>
<protein>
    <submittedName>
        <fullName evidence="3">Peptidoglycan-binding protein</fullName>
    </submittedName>
</protein>
<comment type="caution">
    <text evidence="3">The sequence shown here is derived from an EMBL/GenBank/DDBJ whole genome shotgun (WGS) entry which is preliminary data.</text>
</comment>
<dbReference type="AlphaFoldDB" id="A0A9X3X9G4"/>
<evidence type="ECO:0000259" key="2">
    <source>
        <dbReference type="PROSITE" id="PS51782"/>
    </source>
</evidence>
<gene>
    <name evidence="3" type="ORF">KEG57_30360</name>
</gene>
<dbReference type="Gene3D" id="3.10.350.10">
    <property type="entry name" value="LysM domain"/>
    <property type="match status" value="1"/>
</dbReference>
<evidence type="ECO:0000313" key="4">
    <source>
        <dbReference type="Proteomes" id="UP001151081"/>
    </source>
</evidence>
<dbReference type="SUPFAM" id="SSF47090">
    <property type="entry name" value="PGBD-like"/>
    <property type="match status" value="1"/>
</dbReference>
<dbReference type="InterPro" id="IPR002477">
    <property type="entry name" value="Peptidoglycan-bd-like"/>
</dbReference>
<accession>A0A9X3X9G4</accession>
<keyword evidence="4" id="KW-1185">Reference proteome</keyword>
<feature type="region of interest" description="Disordered" evidence="1">
    <location>
        <begin position="40"/>
        <end position="67"/>
    </location>
</feature>
<dbReference type="InterPro" id="IPR018392">
    <property type="entry name" value="LysM"/>
</dbReference>
<feature type="domain" description="LysM" evidence="2">
    <location>
        <begin position="4"/>
        <end position="55"/>
    </location>
</feature>
<sequence length="210" mass="22862">MAGTTHDVQAGECIATIAAKYGLPWKTVWEAPENAALRKLRKDPNVLAPGDKVTVPQPKPKPSPIETGKSHRFVVKREKVRVYLKLTAGQEPLANEPWEIECGERKLEGTTGDDGTLEAEVPADQAEAVLKLPNRRQTYKLALGELEPIDTIRGAQTRLKNLGLHADEPSGTLDEATTAAIEAFQRAEKISVTGKYDATTQKALAKVYGL</sequence>
<proteinExistence type="predicted"/>
<dbReference type="CDD" id="cd00118">
    <property type="entry name" value="LysM"/>
    <property type="match status" value="1"/>
</dbReference>
<dbReference type="RefSeq" id="WP_272421928.1">
    <property type="nucleotide sequence ID" value="NZ_JAGTJJ010000023.1"/>
</dbReference>
<dbReference type="PROSITE" id="PS51782">
    <property type="entry name" value="LYSM"/>
    <property type="match status" value="1"/>
</dbReference>
<dbReference type="EMBL" id="JAGTJJ010000023">
    <property type="protein sequence ID" value="MDC3984823.1"/>
    <property type="molecule type" value="Genomic_DNA"/>
</dbReference>
<evidence type="ECO:0000313" key="3">
    <source>
        <dbReference type="EMBL" id="MDC3984823.1"/>
    </source>
</evidence>
<organism evidence="3 4">
    <name type="scientific">Polyangium jinanense</name>
    <dbReference type="NCBI Taxonomy" id="2829994"/>
    <lineage>
        <taxon>Bacteria</taxon>
        <taxon>Pseudomonadati</taxon>
        <taxon>Myxococcota</taxon>
        <taxon>Polyangia</taxon>
        <taxon>Polyangiales</taxon>
        <taxon>Polyangiaceae</taxon>
        <taxon>Polyangium</taxon>
    </lineage>
</organism>
<name>A0A9X3X9G4_9BACT</name>
<dbReference type="Pfam" id="PF01471">
    <property type="entry name" value="PG_binding_1"/>
    <property type="match status" value="1"/>
</dbReference>
<dbReference type="Gene3D" id="1.10.101.10">
    <property type="entry name" value="PGBD-like superfamily/PGBD"/>
    <property type="match status" value="1"/>
</dbReference>
<evidence type="ECO:0000256" key="1">
    <source>
        <dbReference type="SAM" id="MobiDB-lite"/>
    </source>
</evidence>
<dbReference type="InterPro" id="IPR036366">
    <property type="entry name" value="PGBDSf"/>
</dbReference>
<dbReference type="InterPro" id="IPR036365">
    <property type="entry name" value="PGBD-like_sf"/>
</dbReference>
<dbReference type="InterPro" id="IPR036779">
    <property type="entry name" value="LysM_dom_sf"/>
</dbReference>
<reference evidence="3 4" key="1">
    <citation type="submission" date="2021-04" db="EMBL/GenBank/DDBJ databases">
        <title>Genome analysis of Polyangium sp.</title>
        <authorList>
            <person name="Li Y."/>
            <person name="Wang J."/>
        </authorList>
    </citation>
    <scope>NUCLEOTIDE SEQUENCE [LARGE SCALE GENOMIC DNA]</scope>
    <source>
        <strain evidence="3 4">SDU14</strain>
    </source>
</reference>